<reference evidence="2 3" key="1">
    <citation type="submission" date="2018-06" db="EMBL/GenBank/DDBJ databases">
        <title>The draft genome sequence of Crocinitomix sp. SM1701.</title>
        <authorList>
            <person name="Zhang X."/>
        </authorList>
    </citation>
    <scope>NUCLEOTIDE SEQUENCE [LARGE SCALE GENOMIC DNA]</scope>
    <source>
        <strain evidence="2 3">SM1701</strain>
    </source>
</reference>
<dbReference type="InterPro" id="IPR011990">
    <property type="entry name" value="TPR-like_helical_dom_sf"/>
</dbReference>
<dbReference type="PROSITE" id="PS50293">
    <property type="entry name" value="TPR_REGION"/>
    <property type="match status" value="1"/>
</dbReference>
<evidence type="ECO:0000256" key="1">
    <source>
        <dbReference type="PROSITE-ProRule" id="PRU00339"/>
    </source>
</evidence>
<dbReference type="SUPFAM" id="SSF48452">
    <property type="entry name" value="TPR-like"/>
    <property type="match status" value="2"/>
</dbReference>
<dbReference type="PANTHER" id="PTHR12558:SF13">
    <property type="entry name" value="CELL DIVISION CYCLE PROTEIN 27 HOMOLOG"/>
    <property type="match status" value="1"/>
</dbReference>
<dbReference type="PANTHER" id="PTHR12558">
    <property type="entry name" value="CELL DIVISION CYCLE 16,23,27"/>
    <property type="match status" value="1"/>
</dbReference>
<gene>
    <name evidence="2" type="ORF">DNU06_16735</name>
</gene>
<dbReference type="AlphaFoldDB" id="A0A2W1MYR0"/>
<keyword evidence="1" id="KW-0802">TPR repeat</keyword>
<dbReference type="Proteomes" id="UP000249248">
    <property type="component" value="Unassembled WGS sequence"/>
</dbReference>
<feature type="repeat" description="TPR" evidence="1">
    <location>
        <begin position="118"/>
        <end position="151"/>
    </location>
</feature>
<name>A0A2W1MYR0_9FLAO</name>
<dbReference type="PROSITE" id="PS50005">
    <property type="entry name" value="TPR"/>
    <property type="match status" value="3"/>
</dbReference>
<keyword evidence="3" id="KW-1185">Reference proteome</keyword>
<dbReference type="Gene3D" id="1.25.40.10">
    <property type="entry name" value="Tetratricopeptide repeat domain"/>
    <property type="match status" value="3"/>
</dbReference>
<evidence type="ECO:0000313" key="2">
    <source>
        <dbReference type="EMBL" id="PZE15691.1"/>
    </source>
</evidence>
<proteinExistence type="predicted"/>
<dbReference type="Pfam" id="PF00515">
    <property type="entry name" value="TPR_1"/>
    <property type="match status" value="1"/>
</dbReference>
<dbReference type="OrthoDB" id="1466206at2"/>
<evidence type="ECO:0000313" key="3">
    <source>
        <dbReference type="Proteomes" id="UP000249248"/>
    </source>
</evidence>
<protein>
    <submittedName>
        <fullName evidence="2">Uncharacterized protein</fullName>
    </submittedName>
</protein>
<feature type="repeat" description="TPR" evidence="1">
    <location>
        <begin position="295"/>
        <end position="328"/>
    </location>
</feature>
<organism evidence="2 3">
    <name type="scientific">Putridiphycobacter roseus</name>
    <dbReference type="NCBI Taxonomy" id="2219161"/>
    <lineage>
        <taxon>Bacteria</taxon>
        <taxon>Pseudomonadati</taxon>
        <taxon>Bacteroidota</taxon>
        <taxon>Flavobacteriia</taxon>
        <taxon>Flavobacteriales</taxon>
        <taxon>Crocinitomicaceae</taxon>
        <taxon>Putridiphycobacter</taxon>
    </lineage>
</organism>
<dbReference type="PROSITE" id="PS51257">
    <property type="entry name" value="PROKAR_LIPOPROTEIN"/>
    <property type="match status" value="1"/>
</dbReference>
<comment type="caution">
    <text evidence="2">The sequence shown here is derived from an EMBL/GenBank/DDBJ whole genome shotgun (WGS) entry which is preliminary data.</text>
</comment>
<feature type="repeat" description="TPR" evidence="1">
    <location>
        <begin position="226"/>
        <end position="259"/>
    </location>
</feature>
<sequence length="341" mass="38812">MIRIAFILLITMLVACQPKETNTEEKPQVIAEVDSFKILSDAIANASSDAKNWVNRADYFIKIGNIKDAKIDLEKAILLDSTNTTYRYKYGNVLIGVLDLAGAKYNFEYVIKRDTMHAEAYVGLGRVYALIDNAGVATAYLNKAYKINKNLPEAYFLEGLIYRSDYQETERPESWKRAKSSFQTAVEQNPNFYDAHIMLGVMNAAEDNVEALDNFNSALAIAPESTEAWYNKGIYYQEHKKYSQAKYCYRKIVALDTAFYEAYYNQGYIQNGLDKNYDSAIYFFEKATLIDSLSANAFNNLGLAHEYKGNDQMAIKYYKKAIQLQPDFALAKKNLDIVLAK</sequence>
<dbReference type="Pfam" id="PF13432">
    <property type="entry name" value="TPR_16"/>
    <property type="match status" value="1"/>
</dbReference>
<dbReference type="InterPro" id="IPR019734">
    <property type="entry name" value="TPR_rpt"/>
</dbReference>
<dbReference type="RefSeq" id="WP_111064657.1">
    <property type="nucleotide sequence ID" value="NZ_JBHUCU010000004.1"/>
</dbReference>
<dbReference type="Pfam" id="PF13181">
    <property type="entry name" value="TPR_8"/>
    <property type="match status" value="3"/>
</dbReference>
<dbReference type="SMART" id="SM00028">
    <property type="entry name" value="TPR"/>
    <property type="match status" value="7"/>
</dbReference>
<accession>A0A2W1MYR0</accession>
<dbReference type="EMBL" id="QKSB01000019">
    <property type="protein sequence ID" value="PZE15691.1"/>
    <property type="molecule type" value="Genomic_DNA"/>
</dbReference>